<gene>
    <name evidence="2" type="ORF">SAMN03080599_02082</name>
</gene>
<feature type="transmembrane region" description="Helical" evidence="1">
    <location>
        <begin position="121"/>
        <end position="144"/>
    </location>
</feature>
<dbReference type="RefSeq" id="WP_242870873.1">
    <property type="nucleotide sequence ID" value="NZ_FMWL01000010.1"/>
</dbReference>
<dbReference type="EMBL" id="FMWL01000010">
    <property type="protein sequence ID" value="SCZ80060.1"/>
    <property type="molecule type" value="Genomic_DNA"/>
</dbReference>
<evidence type="ECO:0000313" key="3">
    <source>
        <dbReference type="Proteomes" id="UP000199208"/>
    </source>
</evidence>
<dbReference type="STRING" id="1120920.SAMN03080599_02082"/>
<dbReference type="AlphaFoldDB" id="A0A1G5S2I4"/>
<keyword evidence="1" id="KW-0812">Transmembrane</keyword>
<keyword evidence="3" id="KW-1185">Reference proteome</keyword>
<sequence length="150" mass="15939">MMIRYREWIILLPIVGLGILTANFVGYKTSFIESLPGVLILLGITLLAVAASKIIPIKLPVVAYCSLIGMLLASPISPVSGAILNYASKVNFAAPLTIVGAFAGISIGNEVKTFAKQGWKMIVIGLLVMTGTFIASATISHYVLKFTNVI</sequence>
<feature type="transmembrane region" description="Helical" evidence="1">
    <location>
        <begin position="31"/>
        <end position="49"/>
    </location>
</feature>
<feature type="transmembrane region" description="Helical" evidence="1">
    <location>
        <begin position="61"/>
        <end position="84"/>
    </location>
</feature>
<organism evidence="2 3">
    <name type="scientific">Acidaminobacter hydrogenoformans DSM 2784</name>
    <dbReference type="NCBI Taxonomy" id="1120920"/>
    <lineage>
        <taxon>Bacteria</taxon>
        <taxon>Bacillati</taxon>
        <taxon>Bacillota</taxon>
        <taxon>Clostridia</taxon>
        <taxon>Peptostreptococcales</taxon>
        <taxon>Acidaminobacteraceae</taxon>
        <taxon>Acidaminobacter</taxon>
    </lineage>
</organism>
<evidence type="ECO:0000256" key="1">
    <source>
        <dbReference type="SAM" id="Phobius"/>
    </source>
</evidence>
<keyword evidence="1" id="KW-0472">Membrane</keyword>
<feature type="transmembrane region" description="Helical" evidence="1">
    <location>
        <begin position="90"/>
        <end position="109"/>
    </location>
</feature>
<evidence type="ECO:0000313" key="2">
    <source>
        <dbReference type="EMBL" id="SCZ80060.1"/>
    </source>
</evidence>
<keyword evidence="1" id="KW-1133">Transmembrane helix</keyword>
<feature type="transmembrane region" description="Helical" evidence="1">
    <location>
        <begin position="7"/>
        <end position="25"/>
    </location>
</feature>
<accession>A0A1G5S2I4</accession>
<name>A0A1G5S2I4_9FIRM</name>
<protein>
    <submittedName>
        <fullName evidence="2">Uncharacterized protein</fullName>
    </submittedName>
</protein>
<proteinExistence type="predicted"/>
<reference evidence="2 3" key="1">
    <citation type="submission" date="2016-10" db="EMBL/GenBank/DDBJ databases">
        <authorList>
            <person name="de Groot N.N."/>
        </authorList>
    </citation>
    <scope>NUCLEOTIDE SEQUENCE [LARGE SCALE GENOMIC DNA]</scope>
    <source>
        <strain evidence="2 3">DSM 2784</strain>
    </source>
</reference>
<dbReference type="Proteomes" id="UP000199208">
    <property type="component" value="Unassembled WGS sequence"/>
</dbReference>